<dbReference type="PRINTS" id="PR00463">
    <property type="entry name" value="EP450I"/>
</dbReference>
<keyword evidence="3 6" id="KW-0349">Heme</keyword>
<comment type="similarity">
    <text evidence="2">Belongs to the cytochrome P450 family.</text>
</comment>
<dbReference type="InterPro" id="IPR050121">
    <property type="entry name" value="Cytochrome_P450_monoxygenase"/>
</dbReference>
<proteinExistence type="inferred from homology"/>
<feature type="region of interest" description="Disordered" evidence="7">
    <location>
        <begin position="16"/>
        <end position="45"/>
    </location>
</feature>
<keyword evidence="5 6" id="KW-0408">Iron</keyword>
<name>A0A166YNU8_9PEZI</name>
<dbReference type="InterPro" id="IPR001128">
    <property type="entry name" value="Cyt_P450"/>
</dbReference>
<dbReference type="SUPFAM" id="SSF48264">
    <property type="entry name" value="Cytochrome P450"/>
    <property type="match status" value="2"/>
</dbReference>
<keyword evidence="4 6" id="KW-0479">Metal-binding</keyword>
<evidence type="ECO:0000256" key="3">
    <source>
        <dbReference type="ARBA" id="ARBA00022617"/>
    </source>
</evidence>
<dbReference type="STRING" id="708197.A0A166YNU8"/>
<evidence type="ECO:0000313" key="8">
    <source>
        <dbReference type="EMBL" id="KZL77883.1"/>
    </source>
</evidence>
<dbReference type="CDD" id="cd11058">
    <property type="entry name" value="CYP60B-like"/>
    <property type="match status" value="2"/>
</dbReference>
<sequence length="924" mass="105062">MVHRFSFQWPASLQNDGTASKVRPLQSRPPSNLPEGDVIRTGPNSISFNTPEAYMNVYGRPSQGKKAFLKFAQYERPGDISTTRDPELHAVQKKALSKGFSATALRDQETVLQQYLHLLIQQLHDLGRNGKAAVNVGEALNWFTLDITGDLAFGESFDSLAKASSHSQALITDALRYSGVEYIKRQRPYLGPLIARLLFPRSLEQKHLQYQKIADEKAEKRIQRHDLTRQDFFSHLIKDRRITKKELMATAWTLIMAGSETTATALTAIIFYLLCNSDPMEKLAKEVRASFKSPEEITGDSVTGLTYLNSVIEEGLRLFPPLAIGLPRESPGAVVDGRYIPKGVCVSVENFSLSYDARYWKDPESFKPERWLGNGFESDFKLAHHPFSEGTRSCIGKNLAYLELRILLTSLVYHFDWELISDIEDWNRASMCYALWTMPDLQILGNIIIKALYNVFLHPLSAFPGPFLARASRIYYSYYRSIGKLEIITKELHDKYGDVVRIAPDELSFISGTSWDDIYGFKSKKRPGDRLEKEPFFYMGAIAPNGEKNLGASSNVDHSRIRGVLSHAFSEKALYSQETVLVHHVQHMVRRIRQHQGAPTDAVRWIHHCTYDIISDLALGVSAGALDCEEWNNQAHLIFEGIKEGITVIEILRFMPYRRQMMHLLMWAFGSSRRRAFEAAVEKARVRMATGNYERPDFMSYILEANYTSKALTPTEVTANVALLLDVGSETTASLLAGCLFYLTKSPAILGQLTTEIREHFATVEEMDSKKLSRLPYLQAVLHESLRIYPPVAGATPRVTPPSGCIIDGYFVPGKMIVAINQYATYRASANFKDALEFVPERWLGEDRFQRDKHIVFQPFSHGARNCMGRNLAWAEMRLILGYLLWNFDLELQPSSEQWNDQKSWFIWDKSDLMVRFKEHASVQ</sequence>
<dbReference type="Gene3D" id="1.10.630.10">
    <property type="entry name" value="Cytochrome P450"/>
    <property type="match status" value="2"/>
</dbReference>
<dbReference type="Proteomes" id="UP000076552">
    <property type="component" value="Unassembled WGS sequence"/>
</dbReference>
<dbReference type="AlphaFoldDB" id="A0A166YNU8"/>
<reference evidence="8 9" key="1">
    <citation type="submission" date="2015-06" db="EMBL/GenBank/DDBJ databases">
        <title>Survival trade-offs in plant roots during colonization by closely related pathogenic and mutualistic fungi.</title>
        <authorList>
            <person name="Hacquard S."/>
            <person name="Kracher B."/>
            <person name="Hiruma K."/>
            <person name="Weinman A."/>
            <person name="Muench P."/>
            <person name="Garrido Oter R."/>
            <person name="Ver Loren van Themaat E."/>
            <person name="Dallerey J.-F."/>
            <person name="Damm U."/>
            <person name="Henrissat B."/>
            <person name="Lespinet O."/>
            <person name="Thon M."/>
            <person name="Kemen E."/>
            <person name="McHardy A.C."/>
            <person name="Schulze-Lefert P."/>
            <person name="O'Connell R.J."/>
        </authorList>
    </citation>
    <scope>NUCLEOTIDE SEQUENCE [LARGE SCALE GENOMIC DNA]</scope>
    <source>
        <strain evidence="8 9">0861</strain>
    </source>
</reference>
<evidence type="ECO:0000256" key="2">
    <source>
        <dbReference type="ARBA" id="ARBA00010617"/>
    </source>
</evidence>
<dbReference type="GO" id="GO:0020037">
    <property type="term" value="F:heme binding"/>
    <property type="evidence" value="ECO:0007669"/>
    <property type="project" value="InterPro"/>
</dbReference>
<dbReference type="PRINTS" id="PR00385">
    <property type="entry name" value="P450"/>
</dbReference>
<gene>
    <name evidence="8" type="ORF">CT0861_13142</name>
</gene>
<keyword evidence="9" id="KW-1185">Reference proteome</keyword>
<protein>
    <submittedName>
        <fullName evidence="8">Cytochrome P450 cyp3 cyp5 cyp6 cyp9</fullName>
    </submittedName>
</protein>
<accession>A0A166YNU8</accession>
<evidence type="ECO:0000256" key="4">
    <source>
        <dbReference type="ARBA" id="ARBA00022723"/>
    </source>
</evidence>
<dbReference type="PANTHER" id="PTHR24305">
    <property type="entry name" value="CYTOCHROME P450"/>
    <property type="match status" value="1"/>
</dbReference>
<comment type="caution">
    <text evidence="8">The sequence shown here is derived from an EMBL/GenBank/DDBJ whole genome shotgun (WGS) entry which is preliminary data.</text>
</comment>
<evidence type="ECO:0000256" key="6">
    <source>
        <dbReference type="PIRSR" id="PIRSR602401-1"/>
    </source>
</evidence>
<dbReference type="InterPro" id="IPR002401">
    <property type="entry name" value="Cyt_P450_E_grp-I"/>
</dbReference>
<evidence type="ECO:0000313" key="9">
    <source>
        <dbReference type="Proteomes" id="UP000076552"/>
    </source>
</evidence>
<dbReference type="GO" id="GO:0005506">
    <property type="term" value="F:iron ion binding"/>
    <property type="evidence" value="ECO:0007669"/>
    <property type="project" value="InterPro"/>
</dbReference>
<dbReference type="GO" id="GO:0004497">
    <property type="term" value="F:monooxygenase activity"/>
    <property type="evidence" value="ECO:0007669"/>
    <property type="project" value="InterPro"/>
</dbReference>
<evidence type="ECO:0000256" key="7">
    <source>
        <dbReference type="SAM" id="MobiDB-lite"/>
    </source>
</evidence>
<dbReference type="InterPro" id="IPR036396">
    <property type="entry name" value="Cyt_P450_sf"/>
</dbReference>
<dbReference type="Pfam" id="PF00067">
    <property type="entry name" value="p450"/>
    <property type="match status" value="2"/>
</dbReference>
<comment type="cofactor">
    <cofactor evidence="1 6">
        <name>heme</name>
        <dbReference type="ChEBI" id="CHEBI:30413"/>
    </cofactor>
</comment>
<dbReference type="GO" id="GO:0016705">
    <property type="term" value="F:oxidoreductase activity, acting on paired donors, with incorporation or reduction of molecular oxygen"/>
    <property type="evidence" value="ECO:0007669"/>
    <property type="project" value="InterPro"/>
</dbReference>
<evidence type="ECO:0000256" key="1">
    <source>
        <dbReference type="ARBA" id="ARBA00001971"/>
    </source>
</evidence>
<evidence type="ECO:0000256" key="5">
    <source>
        <dbReference type="ARBA" id="ARBA00023004"/>
    </source>
</evidence>
<dbReference type="InterPro" id="IPR017972">
    <property type="entry name" value="Cyt_P450_CS"/>
</dbReference>
<dbReference type="PANTHER" id="PTHR24305:SF210">
    <property type="entry name" value="CYTOCHROME P450 MONOOXYGENASE ASQL-RELATED"/>
    <property type="match status" value="1"/>
</dbReference>
<organism evidence="8 9">
    <name type="scientific">Colletotrichum tofieldiae</name>
    <dbReference type="NCBI Taxonomy" id="708197"/>
    <lineage>
        <taxon>Eukaryota</taxon>
        <taxon>Fungi</taxon>
        <taxon>Dikarya</taxon>
        <taxon>Ascomycota</taxon>
        <taxon>Pezizomycotina</taxon>
        <taxon>Sordariomycetes</taxon>
        <taxon>Hypocreomycetidae</taxon>
        <taxon>Glomerellales</taxon>
        <taxon>Glomerellaceae</taxon>
        <taxon>Colletotrichum</taxon>
        <taxon>Colletotrichum spaethianum species complex</taxon>
    </lineage>
</organism>
<dbReference type="PROSITE" id="PS00086">
    <property type="entry name" value="CYTOCHROME_P450"/>
    <property type="match status" value="2"/>
</dbReference>
<dbReference type="EMBL" id="LFIV01000005">
    <property type="protein sequence ID" value="KZL77883.1"/>
    <property type="molecule type" value="Genomic_DNA"/>
</dbReference>
<feature type="binding site" description="axial binding residue" evidence="6">
    <location>
        <position position="394"/>
    </location>
    <ligand>
        <name>heme</name>
        <dbReference type="ChEBI" id="CHEBI:30413"/>
    </ligand>
    <ligandPart>
        <name>Fe</name>
        <dbReference type="ChEBI" id="CHEBI:18248"/>
    </ligandPart>
</feature>